<proteinExistence type="predicted"/>
<dbReference type="Proteomes" id="UP000215896">
    <property type="component" value="Unassembled WGS sequence"/>
</dbReference>
<dbReference type="AlphaFoldDB" id="A0A255GF89"/>
<protein>
    <submittedName>
        <fullName evidence="2">Uncharacterized protein</fullName>
    </submittedName>
</protein>
<name>A0A255GF89_9ACTN</name>
<evidence type="ECO:0000313" key="3">
    <source>
        <dbReference type="Proteomes" id="UP000215896"/>
    </source>
</evidence>
<dbReference type="OrthoDB" id="4981820at2"/>
<accession>A0A255GF89</accession>
<sequence>MTTGEQASFPIENWEGAGKYIADELKKAMDKAGTNADQDKQDLQDSELMKTWKERSGVNPGGIVGGVVGGLVGGPIGAGVGFVLGNGNSGDFKARKFDASLDNQSWTTTEDCSFEELPGKWDQYLLDLRNYQTKCWNELVAYWNQNYLYQLNSPKTLWDKAELWKSVKTSEMDNLLTDIGKMQLQNSWTGPGATAYGNAIGVQTEAFAKITELVQASGGALNDGSTGLQRFYLSVAQCAIQMQNELEMNQPPNKEDMGYRTRVAISVFKNCKDYFQNELQEGIRTWSTQVNDGVKKLKDGIANERPFTSQKWPEIGDLSDMKPGPSGMPGMPPTPTGPGPSTTTPDLETEMPVTPDGYDATEMDNAAYGESKL</sequence>
<organism evidence="2 3">
    <name type="scientific">Enemella evansiae</name>
    <dbReference type="NCBI Taxonomy" id="2016499"/>
    <lineage>
        <taxon>Bacteria</taxon>
        <taxon>Bacillati</taxon>
        <taxon>Actinomycetota</taxon>
        <taxon>Actinomycetes</taxon>
        <taxon>Propionibacteriales</taxon>
        <taxon>Propionibacteriaceae</taxon>
        <taxon>Enemella</taxon>
    </lineage>
</organism>
<dbReference type="RefSeq" id="WP_094355503.1">
    <property type="nucleotide sequence ID" value="NZ_NMVK01000002.1"/>
</dbReference>
<gene>
    <name evidence="2" type="ORF">CGZ94_07865</name>
</gene>
<evidence type="ECO:0000256" key="1">
    <source>
        <dbReference type="SAM" id="MobiDB-lite"/>
    </source>
</evidence>
<accession>A0A4R6LY83</accession>
<keyword evidence="3" id="KW-1185">Reference proteome</keyword>
<comment type="caution">
    <text evidence="2">The sequence shown here is derived from an EMBL/GenBank/DDBJ whole genome shotgun (WGS) entry which is preliminary data.</text>
</comment>
<reference evidence="2 3" key="1">
    <citation type="submission" date="2017-07" db="EMBL/GenBank/DDBJ databases">
        <title>Draft whole genome sequences of clinical Proprionibacteriaceae strains.</title>
        <authorList>
            <person name="Bernier A.-M."/>
            <person name="Bernard K."/>
            <person name="Domingo M.-C."/>
        </authorList>
    </citation>
    <scope>NUCLEOTIDE SEQUENCE [LARGE SCALE GENOMIC DNA]</scope>
    <source>
        <strain evidence="2 3">NML 030167</strain>
    </source>
</reference>
<evidence type="ECO:0000313" key="2">
    <source>
        <dbReference type="EMBL" id="OYO14500.1"/>
    </source>
</evidence>
<dbReference type="EMBL" id="NMVO01000012">
    <property type="protein sequence ID" value="OYO14500.1"/>
    <property type="molecule type" value="Genomic_DNA"/>
</dbReference>
<feature type="region of interest" description="Disordered" evidence="1">
    <location>
        <begin position="307"/>
        <end position="373"/>
    </location>
</feature>